<accession>A0A381S1Q5</accession>
<sequence length="58" mass="6106">MAAALALRADGVWIGTRFLGSEEATVDQSYEERLLQATETGTLFPGCSTEAGTPQAES</sequence>
<name>A0A381S1Q5_9ZZZZ</name>
<protein>
    <submittedName>
        <fullName evidence="1">Uncharacterized protein</fullName>
    </submittedName>
</protein>
<dbReference type="EMBL" id="UINC01002292">
    <property type="protein sequence ID" value="SUZ95083.1"/>
    <property type="molecule type" value="Genomic_DNA"/>
</dbReference>
<gene>
    <name evidence="1" type="ORF">METZ01_LOCUS47937</name>
</gene>
<reference evidence="1" key="1">
    <citation type="submission" date="2018-05" db="EMBL/GenBank/DDBJ databases">
        <authorList>
            <person name="Lanie J.A."/>
            <person name="Ng W.-L."/>
            <person name="Kazmierczak K.M."/>
            <person name="Andrzejewski T.M."/>
            <person name="Davidsen T.M."/>
            <person name="Wayne K.J."/>
            <person name="Tettelin H."/>
            <person name="Glass J.I."/>
            <person name="Rusch D."/>
            <person name="Podicherti R."/>
            <person name="Tsui H.-C.T."/>
            <person name="Winkler M.E."/>
        </authorList>
    </citation>
    <scope>NUCLEOTIDE SEQUENCE</scope>
</reference>
<dbReference type="SUPFAM" id="SSF51412">
    <property type="entry name" value="Inosine monophosphate dehydrogenase (IMPDH)"/>
    <property type="match status" value="1"/>
</dbReference>
<organism evidence="1">
    <name type="scientific">marine metagenome</name>
    <dbReference type="NCBI Taxonomy" id="408172"/>
    <lineage>
        <taxon>unclassified sequences</taxon>
        <taxon>metagenomes</taxon>
        <taxon>ecological metagenomes</taxon>
    </lineage>
</organism>
<dbReference type="InterPro" id="IPR013785">
    <property type="entry name" value="Aldolase_TIM"/>
</dbReference>
<evidence type="ECO:0000313" key="1">
    <source>
        <dbReference type="EMBL" id="SUZ95083.1"/>
    </source>
</evidence>
<dbReference type="AlphaFoldDB" id="A0A381S1Q5"/>
<proteinExistence type="predicted"/>
<dbReference type="Gene3D" id="3.20.20.70">
    <property type="entry name" value="Aldolase class I"/>
    <property type="match status" value="1"/>
</dbReference>